<organism evidence="1 2">
    <name type="scientific">Vararia minispora EC-137</name>
    <dbReference type="NCBI Taxonomy" id="1314806"/>
    <lineage>
        <taxon>Eukaryota</taxon>
        <taxon>Fungi</taxon>
        <taxon>Dikarya</taxon>
        <taxon>Basidiomycota</taxon>
        <taxon>Agaricomycotina</taxon>
        <taxon>Agaricomycetes</taxon>
        <taxon>Russulales</taxon>
        <taxon>Lachnocladiaceae</taxon>
        <taxon>Vararia</taxon>
    </lineage>
</organism>
<accession>A0ACB8Q7V8</accession>
<gene>
    <name evidence="1" type="ORF">K488DRAFT_24691</name>
</gene>
<name>A0ACB8Q7V8_9AGAM</name>
<comment type="caution">
    <text evidence="1">The sequence shown here is derived from an EMBL/GenBank/DDBJ whole genome shotgun (WGS) entry which is preliminary data.</text>
</comment>
<feature type="non-terminal residue" evidence="1">
    <location>
        <position position="109"/>
    </location>
</feature>
<evidence type="ECO:0000313" key="1">
    <source>
        <dbReference type="EMBL" id="KAI0027883.1"/>
    </source>
</evidence>
<evidence type="ECO:0000313" key="2">
    <source>
        <dbReference type="Proteomes" id="UP000814128"/>
    </source>
</evidence>
<proteinExistence type="predicted"/>
<protein>
    <submittedName>
        <fullName evidence="1">Uncharacterized protein</fullName>
    </submittedName>
</protein>
<dbReference type="EMBL" id="MU273825">
    <property type="protein sequence ID" value="KAI0027883.1"/>
    <property type="molecule type" value="Genomic_DNA"/>
</dbReference>
<reference evidence="1" key="1">
    <citation type="submission" date="2021-02" db="EMBL/GenBank/DDBJ databases">
        <authorList>
            <consortium name="DOE Joint Genome Institute"/>
            <person name="Ahrendt S."/>
            <person name="Looney B.P."/>
            <person name="Miyauchi S."/>
            <person name="Morin E."/>
            <person name="Drula E."/>
            <person name="Courty P.E."/>
            <person name="Chicoki N."/>
            <person name="Fauchery L."/>
            <person name="Kohler A."/>
            <person name="Kuo A."/>
            <person name="Labutti K."/>
            <person name="Pangilinan J."/>
            <person name="Lipzen A."/>
            <person name="Riley R."/>
            <person name="Andreopoulos W."/>
            <person name="He G."/>
            <person name="Johnson J."/>
            <person name="Barry K.W."/>
            <person name="Grigoriev I.V."/>
            <person name="Nagy L."/>
            <person name="Hibbett D."/>
            <person name="Henrissat B."/>
            <person name="Matheny P.B."/>
            <person name="Labbe J."/>
            <person name="Martin F."/>
        </authorList>
    </citation>
    <scope>NUCLEOTIDE SEQUENCE</scope>
    <source>
        <strain evidence="1">EC-137</strain>
    </source>
</reference>
<feature type="non-terminal residue" evidence="1">
    <location>
        <position position="1"/>
    </location>
</feature>
<reference evidence="1" key="2">
    <citation type="journal article" date="2022" name="New Phytol.">
        <title>Evolutionary transition to the ectomycorrhizal habit in the genomes of a hyperdiverse lineage of mushroom-forming fungi.</title>
        <authorList>
            <person name="Looney B."/>
            <person name="Miyauchi S."/>
            <person name="Morin E."/>
            <person name="Drula E."/>
            <person name="Courty P.E."/>
            <person name="Kohler A."/>
            <person name="Kuo A."/>
            <person name="LaButti K."/>
            <person name="Pangilinan J."/>
            <person name="Lipzen A."/>
            <person name="Riley R."/>
            <person name="Andreopoulos W."/>
            <person name="He G."/>
            <person name="Johnson J."/>
            <person name="Nolan M."/>
            <person name="Tritt A."/>
            <person name="Barry K.W."/>
            <person name="Grigoriev I.V."/>
            <person name="Nagy L.G."/>
            <person name="Hibbett D."/>
            <person name="Henrissat B."/>
            <person name="Matheny P.B."/>
            <person name="Labbe J."/>
            <person name="Martin F.M."/>
        </authorList>
    </citation>
    <scope>NUCLEOTIDE SEQUENCE</scope>
    <source>
        <strain evidence="1">EC-137</strain>
    </source>
</reference>
<dbReference type="Proteomes" id="UP000814128">
    <property type="component" value="Unassembled WGS sequence"/>
</dbReference>
<sequence>FLRSTDNALHTMGQITSYSTAQYWRQPRLHLFSVLFLPSAARLLRWDRAGVIVTELIPIDDPKLAEFFWRFNLLSPEQRGHDPSVRPAREEEQMAASTAIKAAGLEEYA</sequence>
<keyword evidence="2" id="KW-1185">Reference proteome</keyword>